<comment type="subcellular location">
    <subcellularLocation>
        <location evidence="1">Cell membrane</location>
        <topology evidence="1">Multi-pass membrane protein</topology>
    </subcellularLocation>
</comment>
<feature type="transmembrane region" description="Helical" evidence="1">
    <location>
        <begin position="167"/>
        <end position="193"/>
    </location>
</feature>
<comment type="cofactor">
    <cofactor evidence="1">
        <name>Fe(2+)</name>
        <dbReference type="ChEBI" id="CHEBI:29033"/>
    </cofactor>
</comment>
<feature type="transmembrane region" description="Helical" evidence="1">
    <location>
        <begin position="21"/>
        <end position="39"/>
    </location>
</feature>
<feature type="transmembrane region" description="Helical" evidence="1">
    <location>
        <begin position="295"/>
        <end position="313"/>
    </location>
</feature>
<keyword evidence="1" id="KW-0472">Membrane</keyword>
<accession>A0ABV7B7G5</accession>
<protein>
    <recommendedName>
        <fullName evidence="1">Probable beta-carotene 15,15'-dioxygenase</fullName>
        <ecNumber evidence="1">1.13.11.63</ecNumber>
    </recommendedName>
</protein>
<gene>
    <name evidence="3" type="ORF">ACFODV_10240</name>
</gene>
<comment type="similarity">
    <text evidence="1">Belongs to the Brp/Blh beta-carotene diooxygenase family.</text>
</comment>
<keyword evidence="1" id="KW-0223">Dioxygenase</keyword>
<keyword evidence="1" id="KW-1003">Cell membrane</keyword>
<keyword evidence="1" id="KW-0560">Oxidoreductase</keyword>
<comment type="catalytic activity">
    <reaction evidence="1">
        <text>all-trans-beta-carotene + O2 = 2 all-trans-retinal</text>
        <dbReference type="Rhea" id="RHEA:32887"/>
        <dbReference type="ChEBI" id="CHEBI:15379"/>
        <dbReference type="ChEBI" id="CHEBI:17579"/>
        <dbReference type="ChEBI" id="CHEBI:17898"/>
        <dbReference type="EC" id="1.13.11.63"/>
    </reaction>
</comment>
<name>A0ABV7B7G5_9GAMM</name>
<feature type="transmembrane region" description="Helical" evidence="1">
    <location>
        <begin position="254"/>
        <end position="275"/>
    </location>
</feature>
<proteinExistence type="inferred from homology"/>
<feature type="binding site" evidence="1">
    <location>
        <position position="230"/>
    </location>
    <ligand>
        <name>Fe cation</name>
        <dbReference type="ChEBI" id="CHEBI:24875"/>
    </ligand>
</feature>
<dbReference type="HAMAP" id="MF_02093">
    <property type="entry name" value="Beta_carotene_diox"/>
    <property type="match status" value="1"/>
</dbReference>
<evidence type="ECO:0000313" key="3">
    <source>
        <dbReference type="EMBL" id="MFC2992409.1"/>
    </source>
</evidence>
<dbReference type="RefSeq" id="WP_379758581.1">
    <property type="nucleotide sequence ID" value="NZ_JBHRSQ010000012.1"/>
</dbReference>
<dbReference type="NCBIfam" id="TIGR03753">
    <property type="entry name" value="blh_monoox"/>
    <property type="match status" value="1"/>
</dbReference>
<feature type="binding site" evidence="1">
    <location>
        <position position="234"/>
    </location>
    <ligand>
        <name>Fe cation</name>
        <dbReference type="ChEBI" id="CHEBI:24875"/>
    </ligand>
</feature>
<keyword evidence="1" id="KW-0812">Transmembrane</keyword>
<keyword evidence="4" id="KW-1185">Reference proteome</keyword>
<comment type="caution">
    <text evidence="3">The sequence shown here is derived from an EMBL/GenBank/DDBJ whole genome shotgun (WGS) entry which is preliminary data.</text>
</comment>
<evidence type="ECO:0000256" key="2">
    <source>
        <dbReference type="SAM" id="MobiDB-lite"/>
    </source>
</evidence>
<comment type="caution">
    <text evidence="1">Lacks conserved residue(s) required for the propagation of feature annotation.</text>
</comment>
<dbReference type="EC" id="1.13.11.63" evidence="1"/>
<keyword evidence="1" id="KW-0408">Iron</keyword>
<dbReference type="EMBL" id="JBHRSQ010000012">
    <property type="protein sequence ID" value="MFC2992409.1"/>
    <property type="molecule type" value="Genomic_DNA"/>
</dbReference>
<feature type="binding site" evidence="1">
    <location>
        <position position="116"/>
    </location>
    <ligand>
        <name>Fe cation</name>
        <dbReference type="ChEBI" id="CHEBI:24875"/>
    </ligand>
</feature>
<dbReference type="Proteomes" id="UP001595386">
    <property type="component" value="Unassembled WGS sequence"/>
</dbReference>
<comment type="function">
    <text evidence="1">Catalyzes the cleavage of beta-carotene at its central double bond (15,15') to yield two molecules of all-trans-retinal.</text>
</comment>
<evidence type="ECO:0000313" key="4">
    <source>
        <dbReference type="Proteomes" id="UP001595386"/>
    </source>
</evidence>
<dbReference type="InterPro" id="IPR022270">
    <property type="entry name" value="Blh_diox"/>
</dbReference>
<feature type="transmembrane region" description="Helical" evidence="1">
    <location>
        <begin position="45"/>
        <end position="69"/>
    </location>
</feature>
<reference evidence="4" key="1">
    <citation type="journal article" date="2019" name="Int. J. Syst. Evol. Microbiol.">
        <title>The Global Catalogue of Microorganisms (GCM) 10K type strain sequencing project: providing services to taxonomists for standard genome sequencing and annotation.</title>
        <authorList>
            <consortium name="The Broad Institute Genomics Platform"/>
            <consortium name="The Broad Institute Genome Sequencing Center for Infectious Disease"/>
            <person name="Wu L."/>
            <person name="Ma J."/>
        </authorList>
    </citation>
    <scope>NUCLEOTIDE SEQUENCE [LARGE SCALE GENOMIC DNA]</scope>
    <source>
        <strain evidence="4">KCTC 52660</strain>
    </source>
</reference>
<keyword evidence="1" id="KW-0479">Metal-binding</keyword>
<evidence type="ECO:0000256" key="1">
    <source>
        <dbReference type="HAMAP-Rule" id="MF_02093"/>
    </source>
</evidence>
<sequence length="342" mass="37156">MPADTPFSLPGWAVHSGKRHRHGIIVAAILLAVMAAWLPEMTLGQQFWIALLPVMAFGMSHGGADPIIMADLKRTLGRGNVLWLGSYCLLMLLAVAFIWWQPELALAGFLLMSVAHFATTDIPFLPPGAPRLAAWLSGSLPIVGPMAGHAEQVAVMFAWLLQYDPGALVTVVQVTGYALMAVWIVLFAVAVVTTRKRGRLAVLMELSTLAAVSVLLPPLLAFAFYFCAIHSIRHFIMLMTSLRARQVDVDIKKLARLATPATLGAIALSLGAWWFLLEMQPDREMAWLSEGVRVMFWGLAVLTVPHALLVALWSPPVTSHSPSQSLSQNPSQSPSHSPSHSP</sequence>
<feature type="region of interest" description="Disordered" evidence="2">
    <location>
        <begin position="320"/>
        <end position="342"/>
    </location>
</feature>
<keyword evidence="1" id="KW-1133">Transmembrane helix</keyword>
<feature type="binding site" evidence="1">
    <location>
        <position position="61"/>
    </location>
    <ligand>
        <name>Fe cation</name>
        <dbReference type="ChEBI" id="CHEBI:24875"/>
    </ligand>
</feature>
<dbReference type="Pfam" id="PF15461">
    <property type="entry name" value="BCD"/>
    <property type="match status" value="1"/>
</dbReference>
<feature type="transmembrane region" description="Helical" evidence="1">
    <location>
        <begin position="81"/>
        <end position="100"/>
    </location>
</feature>
<organism evidence="3 4">
    <name type="scientific">Halomonas tibetensis</name>
    <dbReference type="NCBI Taxonomy" id="2259590"/>
    <lineage>
        <taxon>Bacteria</taxon>
        <taxon>Pseudomonadati</taxon>
        <taxon>Pseudomonadota</taxon>
        <taxon>Gammaproteobacteria</taxon>
        <taxon>Oceanospirillales</taxon>
        <taxon>Halomonadaceae</taxon>
        <taxon>Halomonas</taxon>
    </lineage>
</organism>